<evidence type="ECO:0000313" key="2">
    <source>
        <dbReference type="Proteomes" id="UP001204746"/>
    </source>
</evidence>
<keyword evidence="2" id="KW-1185">Reference proteome</keyword>
<gene>
    <name evidence="1" type="ORF">NP777_33785</name>
</gene>
<dbReference type="EMBL" id="JANIAA010000031">
    <property type="protein sequence ID" value="MCQ8193141.1"/>
    <property type="molecule type" value="Genomic_DNA"/>
</dbReference>
<proteinExistence type="predicted"/>
<organism evidence="1 2">
    <name type="scientific">Streptomyces rugosispiralis</name>
    <dbReference type="NCBI Taxonomy" id="2967341"/>
    <lineage>
        <taxon>Bacteria</taxon>
        <taxon>Bacillati</taxon>
        <taxon>Actinomycetota</taxon>
        <taxon>Actinomycetes</taxon>
        <taxon>Kitasatosporales</taxon>
        <taxon>Streptomycetaceae</taxon>
        <taxon>Streptomyces</taxon>
    </lineage>
</organism>
<protein>
    <submittedName>
        <fullName evidence="1">Uncharacterized protein</fullName>
    </submittedName>
</protein>
<accession>A0ABT1V9E7</accession>
<dbReference type="Proteomes" id="UP001204746">
    <property type="component" value="Unassembled WGS sequence"/>
</dbReference>
<evidence type="ECO:0000313" key="1">
    <source>
        <dbReference type="EMBL" id="MCQ8193141.1"/>
    </source>
</evidence>
<sequence length="68" mass="7355">MTDPKTTPLAGGVPLSDQRTAEAILGALSPEAMKLAKNVMGLERENLHIKNPTMLVQKIVDATRELTK</sequence>
<reference evidence="1 2" key="1">
    <citation type="submission" date="2022-07" db="EMBL/GenBank/DDBJ databases">
        <authorList>
            <person name="Phongsopitanun W."/>
            <person name="Tanasupawat S."/>
        </authorList>
    </citation>
    <scope>NUCLEOTIDE SEQUENCE [LARGE SCALE GENOMIC DNA]</scope>
    <source>
        <strain evidence="1 2">RCU-064</strain>
    </source>
</reference>
<dbReference type="RefSeq" id="WP_256653981.1">
    <property type="nucleotide sequence ID" value="NZ_JANIAA010000031.1"/>
</dbReference>
<comment type="caution">
    <text evidence="1">The sequence shown here is derived from an EMBL/GenBank/DDBJ whole genome shotgun (WGS) entry which is preliminary data.</text>
</comment>
<name>A0ABT1V9E7_9ACTN</name>